<dbReference type="OrthoDB" id="6604867at2759"/>
<keyword evidence="3" id="KW-1185">Reference proteome</keyword>
<accession>A0A5E4N0X9</accession>
<dbReference type="Proteomes" id="UP000325440">
    <property type="component" value="Unassembled WGS sequence"/>
</dbReference>
<evidence type="ECO:0000259" key="1">
    <source>
        <dbReference type="Pfam" id="PF05699"/>
    </source>
</evidence>
<dbReference type="Pfam" id="PF05699">
    <property type="entry name" value="Dimer_Tnp_hAT"/>
    <property type="match status" value="1"/>
</dbReference>
<organism evidence="2 3">
    <name type="scientific">Cinara cedri</name>
    <dbReference type="NCBI Taxonomy" id="506608"/>
    <lineage>
        <taxon>Eukaryota</taxon>
        <taxon>Metazoa</taxon>
        <taxon>Ecdysozoa</taxon>
        <taxon>Arthropoda</taxon>
        <taxon>Hexapoda</taxon>
        <taxon>Insecta</taxon>
        <taxon>Pterygota</taxon>
        <taxon>Neoptera</taxon>
        <taxon>Paraneoptera</taxon>
        <taxon>Hemiptera</taxon>
        <taxon>Sternorrhyncha</taxon>
        <taxon>Aphidomorpha</taxon>
        <taxon>Aphidoidea</taxon>
        <taxon>Aphididae</taxon>
        <taxon>Lachninae</taxon>
        <taxon>Cinara</taxon>
    </lineage>
</organism>
<dbReference type="PANTHER" id="PTHR46289:SF19">
    <property type="entry name" value="ZINC FINGER MYM-TYPE CONTAINING 1"/>
    <property type="match status" value="1"/>
</dbReference>
<name>A0A5E4N0X9_9HEMI</name>
<gene>
    <name evidence="2" type="ORF">CINCED_3A024633</name>
</gene>
<dbReference type="AlphaFoldDB" id="A0A5E4N0X9"/>
<protein>
    <submittedName>
        <fullName evidence="2">HAT, C-terminal dimerisation domain</fullName>
    </submittedName>
</protein>
<dbReference type="EMBL" id="CABPRJ010001468">
    <property type="protein sequence ID" value="VVC38323.1"/>
    <property type="molecule type" value="Genomic_DNA"/>
</dbReference>
<evidence type="ECO:0000313" key="3">
    <source>
        <dbReference type="Proteomes" id="UP000325440"/>
    </source>
</evidence>
<evidence type="ECO:0000313" key="2">
    <source>
        <dbReference type="EMBL" id="VVC38323.1"/>
    </source>
</evidence>
<dbReference type="PANTHER" id="PTHR46289">
    <property type="entry name" value="52 KDA REPRESSOR OF THE INHIBITOR OF THE PROTEIN KINASE-LIKE PROTEIN-RELATED"/>
    <property type="match status" value="1"/>
</dbReference>
<feature type="domain" description="HAT C-terminal dimerisation" evidence="1">
    <location>
        <begin position="95"/>
        <end position="166"/>
    </location>
</feature>
<reference evidence="2 3" key="1">
    <citation type="submission" date="2019-08" db="EMBL/GenBank/DDBJ databases">
        <authorList>
            <person name="Alioto T."/>
            <person name="Alioto T."/>
            <person name="Gomez Garrido J."/>
        </authorList>
    </citation>
    <scope>NUCLEOTIDE SEQUENCE [LARGE SCALE GENOMIC DNA]</scope>
</reference>
<proteinExistence type="predicted"/>
<dbReference type="InterPro" id="IPR008906">
    <property type="entry name" value="HATC_C_dom"/>
</dbReference>
<dbReference type="InterPro" id="IPR052958">
    <property type="entry name" value="IFN-induced_PKR_regulator"/>
</dbReference>
<sequence>MIRKCILKLIFFNQVLDTGIQSIIERFDKLSEHNSLFSFLYNISIIEDENELLKHCKDLQLSLTSNNGLNTDINALELHQELISFKRCSRNEKSDPRKVSEYICKRKMVELFPNLVKALKILLTLPIIAASAERSFSKMKIMKNYLRSQICQLCLVGLATLSIEKDVSNKLGMEEIVADFAALKARKIKIIKKVKMLDLLLYRFLNFCKENSLF</sequence>
<dbReference type="GO" id="GO:0046983">
    <property type="term" value="F:protein dimerization activity"/>
    <property type="evidence" value="ECO:0007669"/>
    <property type="project" value="InterPro"/>
</dbReference>